<organism evidence="2 3">
    <name type="scientific">Austropuccinia psidii MF-1</name>
    <dbReference type="NCBI Taxonomy" id="1389203"/>
    <lineage>
        <taxon>Eukaryota</taxon>
        <taxon>Fungi</taxon>
        <taxon>Dikarya</taxon>
        <taxon>Basidiomycota</taxon>
        <taxon>Pucciniomycotina</taxon>
        <taxon>Pucciniomycetes</taxon>
        <taxon>Pucciniales</taxon>
        <taxon>Sphaerophragmiaceae</taxon>
        <taxon>Austropuccinia</taxon>
    </lineage>
</organism>
<keyword evidence="3" id="KW-1185">Reference proteome</keyword>
<dbReference type="Proteomes" id="UP000765509">
    <property type="component" value="Unassembled WGS sequence"/>
</dbReference>
<feature type="compositionally biased region" description="Basic and acidic residues" evidence="1">
    <location>
        <begin position="23"/>
        <end position="35"/>
    </location>
</feature>
<comment type="caution">
    <text evidence="2">The sequence shown here is derived from an EMBL/GenBank/DDBJ whole genome shotgun (WGS) entry which is preliminary data.</text>
</comment>
<protein>
    <submittedName>
        <fullName evidence="2">Uncharacterized protein</fullName>
    </submittedName>
</protein>
<dbReference type="AlphaFoldDB" id="A0A9Q3E598"/>
<dbReference type="EMBL" id="AVOT02023050">
    <property type="protein sequence ID" value="MBW0512900.1"/>
    <property type="molecule type" value="Genomic_DNA"/>
</dbReference>
<gene>
    <name evidence="2" type="ORF">O181_052615</name>
</gene>
<reference evidence="2" key="1">
    <citation type="submission" date="2021-03" db="EMBL/GenBank/DDBJ databases">
        <title>Draft genome sequence of rust myrtle Austropuccinia psidii MF-1, a brazilian biotype.</title>
        <authorList>
            <person name="Quecine M.C."/>
            <person name="Pachon D.M.R."/>
            <person name="Bonatelli M.L."/>
            <person name="Correr F.H."/>
            <person name="Franceschini L.M."/>
            <person name="Leite T.F."/>
            <person name="Margarido G.R.A."/>
            <person name="Almeida C.A."/>
            <person name="Ferrarezi J.A."/>
            <person name="Labate C.A."/>
        </authorList>
    </citation>
    <scope>NUCLEOTIDE SEQUENCE</scope>
    <source>
        <strain evidence="2">MF-1</strain>
    </source>
</reference>
<evidence type="ECO:0000256" key="1">
    <source>
        <dbReference type="SAM" id="MobiDB-lite"/>
    </source>
</evidence>
<name>A0A9Q3E598_9BASI</name>
<feature type="region of interest" description="Disordered" evidence="1">
    <location>
        <begin position="1"/>
        <end position="35"/>
    </location>
</feature>
<evidence type="ECO:0000313" key="3">
    <source>
        <dbReference type="Proteomes" id="UP000765509"/>
    </source>
</evidence>
<evidence type="ECO:0000313" key="2">
    <source>
        <dbReference type="EMBL" id="MBW0512900.1"/>
    </source>
</evidence>
<sequence length="121" mass="14087">MNTNNPPLADLESNIPVISSTEKNPEPSEEQNLKNEEIFTINENRKTNMKTHYEWIPENFPPPKEIHGEVGDPQNIIDSNQRHKHTANYVVHSIQEDPRAYWKAMNCQFSDEWSKATQTKL</sequence>
<accession>A0A9Q3E598</accession>
<proteinExistence type="predicted"/>